<keyword evidence="1" id="KW-0175">Coiled coil</keyword>
<evidence type="ECO:0000313" key="3">
    <source>
        <dbReference type="Proteomes" id="UP000471705"/>
    </source>
</evidence>
<dbReference type="AlphaFoldDB" id="A0A7K3VJS9"/>
<sequence>MPQNQDSLEEILEEIKHDIKLLKADRDGIELRIQEAETTLRYLLSRGGHDNVPVSRRPVELVKSVLAGKPSTLAEAADGPANQRQRVIEMAIEILVERDNKPIKRDELWSTMQAKGLIINRSNPEHYVASKVVGNTKDIFGNDNGYYLLKYPR</sequence>
<evidence type="ECO:0000256" key="1">
    <source>
        <dbReference type="SAM" id="Coils"/>
    </source>
</evidence>
<gene>
    <name evidence="2" type="ORF">GR257_21730</name>
</gene>
<dbReference type="EMBL" id="WUFV01000013">
    <property type="protein sequence ID" value="NEK17453.1"/>
    <property type="molecule type" value="Genomic_DNA"/>
</dbReference>
<dbReference type="RefSeq" id="WP_164048064.1">
    <property type="nucleotide sequence ID" value="NZ_WUFV01000013.1"/>
</dbReference>
<accession>A0A7K3VJS9</accession>
<comment type="caution">
    <text evidence="2">The sequence shown here is derived from an EMBL/GenBank/DDBJ whole genome shotgun (WGS) entry which is preliminary data.</text>
</comment>
<evidence type="ECO:0000313" key="2">
    <source>
        <dbReference type="EMBL" id="NEK17453.1"/>
    </source>
</evidence>
<reference evidence="2 3" key="1">
    <citation type="submission" date="2019-12" db="EMBL/GenBank/DDBJ databases">
        <title>Rhizobium genotypes associated with high levels of biological nitrogen fixation by grain legumes in a temperate-maritime cropping system.</title>
        <authorList>
            <person name="Maluk M."/>
            <person name="Francesc Ferrando Molina F."/>
            <person name="Lopez Del Egido L."/>
            <person name="Lafos M."/>
            <person name="Langarica-Fuentes A."/>
            <person name="Gebre Yohannes G."/>
            <person name="Young M.W."/>
            <person name="Martin P."/>
            <person name="Gantlett R."/>
            <person name="Kenicer G."/>
            <person name="Hawes C."/>
            <person name="Begg G.S."/>
            <person name="Quilliam R.S."/>
            <person name="Squire G.R."/>
            <person name="Poole P.S."/>
            <person name="Young P.W."/>
            <person name="Iannetta P.M."/>
            <person name="James E.K."/>
        </authorList>
    </citation>
    <scope>NUCLEOTIDE SEQUENCE [LARGE SCALE GENOMIC DNA]</scope>
    <source>
        <strain evidence="2 3">JHI54</strain>
    </source>
</reference>
<dbReference type="Proteomes" id="UP000471705">
    <property type="component" value="Unassembled WGS sequence"/>
</dbReference>
<proteinExistence type="predicted"/>
<organism evidence="2 3">
    <name type="scientific">Rhizobium leguminosarum</name>
    <dbReference type="NCBI Taxonomy" id="384"/>
    <lineage>
        <taxon>Bacteria</taxon>
        <taxon>Pseudomonadati</taxon>
        <taxon>Pseudomonadota</taxon>
        <taxon>Alphaproteobacteria</taxon>
        <taxon>Hyphomicrobiales</taxon>
        <taxon>Rhizobiaceae</taxon>
        <taxon>Rhizobium/Agrobacterium group</taxon>
        <taxon>Rhizobium</taxon>
    </lineage>
</organism>
<protein>
    <submittedName>
        <fullName evidence="2">Uncharacterized protein</fullName>
    </submittedName>
</protein>
<feature type="coiled-coil region" evidence="1">
    <location>
        <begin position="5"/>
        <end position="39"/>
    </location>
</feature>
<name>A0A7K3VJS9_RHILE</name>